<evidence type="ECO:0000313" key="2">
    <source>
        <dbReference type="EMBL" id="KAA9034553.1"/>
    </source>
</evidence>
<feature type="domain" description="Calcineurin-like phosphoesterase" evidence="1">
    <location>
        <begin position="72"/>
        <end position="188"/>
    </location>
</feature>
<gene>
    <name evidence="2" type="ORF">FW778_22210</name>
</gene>
<sequence length="241" mass="26321">MPKLVTSNLLNYKIELLPVYYASKNSLQLLILSTLLLTAFTTSKHTANAYTKKIENNNASILYYDTTHPLASFLVISDIHLNSSASQNAAHGDTGDSLWMAAKKEIDTLIADKKPGFIIVLGDLPKHDDSTKGDSNNVRKNIEQVLTWFKDSANIPAGVPLIYVPGNNDSWNGDYSALTLPDSVYNAYAYPFIHVDSAIAADHACIANDSLQKSIGCFSMYPYFGITNIPSSSSLFTSTLS</sequence>
<comment type="caution">
    <text evidence="2">The sequence shown here is derived from an EMBL/GenBank/DDBJ whole genome shotgun (WGS) entry which is preliminary data.</text>
</comment>
<protein>
    <recommendedName>
        <fullName evidence="1">Calcineurin-like phosphoesterase domain-containing protein</fullName>
    </recommendedName>
</protein>
<keyword evidence="3" id="KW-1185">Reference proteome</keyword>
<dbReference type="Pfam" id="PF00149">
    <property type="entry name" value="Metallophos"/>
    <property type="match status" value="1"/>
</dbReference>
<dbReference type="GO" id="GO:0016787">
    <property type="term" value="F:hydrolase activity"/>
    <property type="evidence" value="ECO:0007669"/>
    <property type="project" value="InterPro"/>
</dbReference>
<dbReference type="SUPFAM" id="SSF56300">
    <property type="entry name" value="Metallo-dependent phosphatases"/>
    <property type="match status" value="1"/>
</dbReference>
<dbReference type="AlphaFoldDB" id="A0A5J5IAS7"/>
<dbReference type="InterPro" id="IPR029052">
    <property type="entry name" value="Metallo-depent_PP-like"/>
</dbReference>
<dbReference type="Gene3D" id="3.60.21.10">
    <property type="match status" value="1"/>
</dbReference>
<dbReference type="Proteomes" id="UP000326903">
    <property type="component" value="Unassembled WGS sequence"/>
</dbReference>
<dbReference type="EMBL" id="VYQF01000014">
    <property type="protein sequence ID" value="KAA9034553.1"/>
    <property type="molecule type" value="Genomic_DNA"/>
</dbReference>
<evidence type="ECO:0000259" key="1">
    <source>
        <dbReference type="Pfam" id="PF00149"/>
    </source>
</evidence>
<accession>A0A5J5IAS7</accession>
<name>A0A5J5IAS7_9BACT</name>
<organism evidence="2 3">
    <name type="scientific">Ginsengibacter hankyongi</name>
    <dbReference type="NCBI Taxonomy" id="2607284"/>
    <lineage>
        <taxon>Bacteria</taxon>
        <taxon>Pseudomonadati</taxon>
        <taxon>Bacteroidota</taxon>
        <taxon>Chitinophagia</taxon>
        <taxon>Chitinophagales</taxon>
        <taxon>Chitinophagaceae</taxon>
        <taxon>Ginsengibacter</taxon>
    </lineage>
</organism>
<evidence type="ECO:0000313" key="3">
    <source>
        <dbReference type="Proteomes" id="UP000326903"/>
    </source>
</evidence>
<dbReference type="InterPro" id="IPR004843">
    <property type="entry name" value="Calcineurin-like_PHP"/>
</dbReference>
<proteinExistence type="predicted"/>
<reference evidence="2 3" key="1">
    <citation type="submission" date="2019-09" db="EMBL/GenBank/DDBJ databases">
        <title>Draft genome sequence of Ginsengibacter sp. BR5-29.</title>
        <authorList>
            <person name="Im W.-T."/>
        </authorList>
    </citation>
    <scope>NUCLEOTIDE SEQUENCE [LARGE SCALE GENOMIC DNA]</scope>
    <source>
        <strain evidence="2 3">BR5-29</strain>
    </source>
</reference>